<evidence type="ECO:0000256" key="6">
    <source>
        <dbReference type="ARBA" id="ARBA00023141"/>
    </source>
</evidence>
<dbReference type="UniPathway" id="UPA00053">
    <property type="reaction ID" value="UER00087"/>
</dbReference>
<comment type="subunit">
    <text evidence="8">Homodimer.</text>
</comment>
<evidence type="ECO:0000313" key="12">
    <source>
        <dbReference type="EMBL" id="SER61084.1"/>
    </source>
</evidence>
<comment type="similarity">
    <text evidence="8">Belongs to the shikimate dehydrogenase family.</text>
</comment>
<dbReference type="PANTHER" id="PTHR21089">
    <property type="entry name" value="SHIKIMATE DEHYDROGENASE"/>
    <property type="match status" value="1"/>
</dbReference>
<dbReference type="GO" id="GO:0050661">
    <property type="term" value="F:NADP binding"/>
    <property type="evidence" value="ECO:0007669"/>
    <property type="project" value="InterPro"/>
</dbReference>
<dbReference type="AlphaFoldDB" id="A0A1H9QKW4"/>
<dbReference type="NCBIfam" id="TIGR00507">
    <property type="entry name" value="aroE"/>
    <property type="match status" value="1"/>
</dbReference>
<evidence type="ECO:0000256" key="4">
    <source>
        <dbReference type="ARBA" id="ARBA00022857"/>
    </source>
</evidence>
<comment type="catalytic activity">
    <reaction evidence="7 8">
        <text>shikimate + NADP(+) = 3-dehydroshikimate + NADPH + H(+)</text>
        <dbReference type="Rhea" id="RHEA:17737"/>
        <dbReference type="ChEBI" id="CHEBI:15378"/>
        <dbReference type="ChEBI" id="CHEBI:16630"/>
        <dbReference type="ChEBI" id="CHEBI:36208"/>
        <dbReference type="ChEBI" id="CHEBI:57783"/>
        <dbReference type="ChEBI" id="CHEBI:58349"/>
        <dbReference type="EC" id="1.1.1.25"/>
    </reaction>
</comment>
<dbReference type="Proteomes" id="UP000199766">
    <property type="component" value="Unassembled WGS sequence"/>
</dbReference>
<dbReference type="SUPFAM" id="SSF53223">
    <property type="entry name" value="Aminoacid dehydrogenase-like, N-terminal domain"/>
    <property type="match status" value="1"/>
</dbReference>
<comment type="pathway">
    <text evidence="1 8">Metabolic intermediate biosynthesis; chorismate biosynthesis; chorismate from D-erythrose 4-phosphate and phosphoenolpyruvate: step 4/7.</text>
</comment>
<evidence type="ECO:0000256" key="2">
    <source>
        <dbReference type="ARBA" id="ARBA00012962"/>
    </source>
</evidence>
<feature type="binding site" evidence="8">
    <location>
        <position position="90"/>
    </location>
    <ligand>
        <name>shikimate</name>
        <dbReference type="ChEBI" id="CHEBI:36208"/>
    </ligand>
</feature>
<feature type="binding site" evidence="8">
    <location>
        <begin position="130"/>
        <end position="134"/>
    </location>
    <ligand>
        <name>NADP(+)</name>
        <dbReference type="ChEBI" id="CHEBI:58349"/>
    </ligand>
</feature>
<feature type="binding site" evidence="8">
    <location>
        <position position="105"/>
    </location>
    <ligand>
        <name>shikimate</name>
        <dbReference type="ChEBI" id="CHEBI:36208"/>
    </ligand>
</feature>
<dbReference type="InterPro" id="IPR041121">
    <property type="entry name" value="SDH_C"/>
</dbReference>
<dbReference type="InterPro" id="IPR046346">
    <property type="entry name" value="Aminoacid_DH-like_N_sf"/>
</dbReference>
<dbReference type="Pfam" id="PF01488">
    <property type="entry name" value="Shikimate_DH"/>
    <property type="match status" value="1"/>
</dbReference>
<evidence type="ECO:0000256" key="8">
    <source>
        <dbReference type="HAMAP-Rule" id="MF_00222"/>
    </source>
</evidence>
<dbReference type="RefSeq" id="WP_091458493.1">
    <property type="nucleotide sequence ID" value="NZ_FOGD01000011.1"/>
</dbReference>
<dbReference type="EC" id="1.1.1.25" evidence="2 8"/>
<feature type="binding site" evidence="8">
    <location>
        <position position="252"/>
    </location>
    <ligand>
        <name>shikimate</name>
        <dbReference type="ChEBI" id="CHEBI:36208"/>
    </ligand>
</feature>
<dbReference type="STRING" id="180197.SAMN02982919_02682"/>
<dbReference type="OrthoDB" id="9776868at2"/>
<feature type="binding site" evidence="8">
    <location>
        <position position="222"/>
    </location>
    <ligand>
        <name>NADP(+)</name>
        <dbReference type="ChEBI" id="CHEBI:58349"/>
    </ligand>
</feature>
<feature type="active site" description="Proton acceptor" evidence="8">
    <location>
        <position position="69"/>
    </location>
</feature>
<organism evidence="12 13">
    <name type="scientific">Giesbergeria anulus</name>
    <dbReference type="NCBI Taxonomy" id="180197"/>
    <lineage>
        <taxon>Bacteria</taxon>
        <taxon>Pseudomonadati</taxon>
        <taxon>Pseudomonadota</taxon>
        <taxon>Betaproteobacteria</taxon>
        <taxon>Burkholderiales</taxon>
        <taxon>Comamonadaceae</taxon>
        <taxon>Giesbergeria</taxon>
    </lineage>
</organism>
<dbReference type="Pfam" id="PF08501">
    <property type="entry name" value="Shikimate_dh_N"/>
    <property type="match status" value="1"/>
</dbReference>
<keyword evidence="13" id="KW-1185">Reference proteome</keyword>
<evidence type="ECO:0000256" key="5">
    <source>
        <dbReference type="ARBA" id="ARBA00023002"/>
    </source>
</evidence>
<dbReference type="InterPro" id="IPR011342">
    <property type="entry name" value="Shikimate_DH"/>
</dbReference>
<proteinExistence type="inferred from homology"/>
<reference evidence="12 13" key="1">
    <citation type="submission" date="2016-10" db="EMBL/GenBank/DDBJ databases">
        <authorList>
            <person name="de Groot N.N."/>
        </authorList>
    </citation>
    <scope>NUCLEOTIDE SEQUENCE [LARGE SCALE GENOMIC DNA]</scope>
    <source>
        <strain evidence="12 13">ATCC 35958</strain>
    </source>
</reference>
<gene>
    <name evidence="8" type="primary">aroE</name>
    <name evidence="12" type="ORF">SAMN02982919_02682</name>
</gene>
<keyword evidence="4 8" id="KW-0521">NADP</keyword>
<keyword evidence="3 8" id="KW-0028">Amino-acid biosynthesis</keyword>
<feature type="binding site" evidence="8">
    <location>
        <position position="224"/>
    </location>
    <ligand>
        <name>shikimate</name>
        <dbReference type="ChEBI" id="CHEBI:36208"/>
    </ligand>
</feature>
<evidence type="ECO:0000256" key="1">
    <source>
        <dbReference type="ARBA" id="ARBA00004871"/>
    </source>
</evidence>
<feature type="domain" description="SDH C-terminal" evidence="11">
    <location>
        <begin position="245"/>
        <end position="275"/>
    </location>
</feature>
<dbReference type="InterPro" id="IPR036291">
    <property type="entry name" value="NAD(P)-bd_dom_sf"/>
</dbReference>
<evidence type="ECO:0000259" key="10">
    <source>
        <dbReference type="Pfam" id="PF08501"/>
    </source>
</evidence>
<name>A0A1H9QKW4_9BURK</name>
<dbReference type="PANTHER" id="PTHR21089:SF1">
    <property type="entry name" value="BIFUNCTIONAL 3-DEHYDROQUINATE DEHYDRATASE_SHIKIMATE DEHYDROGENASE, CHLOROPLASTIC"/>
    <property type="match status" value="1"/>
</dbReference>
<dbReference type="InterPro" id="IPR022893">
    <property type="entry name" value="Shikimate_DH_fam"/>
</dbReference>
<dbReference type="NCBIfam" id="NF001310">
    <property type="entry name" value="PRK00258.1-2"/>
    <property type="match status" value="1"/>
</dbReference>
<evidence type="ECO:0000259" key="11">
    <source>
        <dbReference type="Pfam" id="PF18317"/>
    </source>
</evidence>
<accession>A0A1H9QKW4</accession>
<dbReference type="FunFam" id="3.40.50.10860:FF:000006">
    <property type="entry name" value="Shikimate dehydrogenase (NADP(+))"/>
    <property type="match status" value="1"/>
</dbReference>
<dbReference type="SUPFAM" id="SSF51735">
    <property type="entry name" value="NAD(P)-binding Rossmann-fold domains"/>
    <property type="match status" value="1"/>
</dbReference>
<evidence type="ECO:0000256" key="7">
    <source>
        <dbReference type="ARBA" id="ARBA00049442"/>
    </source>
</evidence>
<keyword evidence="6 8" id="KW-0057">Aromatic amino acid biosynthesis</keyword>
<dbReference type="Pfam" id="PF18317">
    <property type="entry name" value="SDH_C"/>
    <property type="match status" value="1"/>
</dbReference>
<dbReference type="Gene3D" id="3.40.50.10860">
    <property type="entry name" value="Leucine Dehydrogenase, chain A, domain 1"/>
    <property type="match status" value="1"/>
</dbReference>
<comment type="function">
    <text evidence="8">Involved in the biosynthesis of the chorismate, which leads to the biosynthesis of aromatic amino acids. Catalyzes the reversible NADPH linked reduction of 3-dehydroshikimate (DHSA) to yield shikimate (SA).</text>
</comment>
<dbReference type="GO" id="GO:0019632">
    <property type="term" value="P:shikimate metabolic process"/>
    <property type="evidence" value="ECO:0007669"/>
    <property type="project" value="InterPro"/>
</dbReference>
<dbReference type="HAMAP" id="MF_00222">
    <property type="entry name" value="Shikimate_DH_AroE"/>
    <property type="match status" value="1"/>
</dbReference>
<protein>
    <recommendedName>
        <fullName evidence="2 8">Shikimate dehydrogenase (NADP(+))</fullName>
        <shortName evidence="8">SDH</shortName>
        <ecNumber evidence="2 8">1.1.1.25</ecNumber>
    </recommendedName>
</protein>
<feature type="binding site" evidence="8">
    <location>
        <begin position="154"/>
        <end position="159"/>
    </location>
    <ligand>
        <name>NADP(+)</name>
        <dbReference type="ChEBI" id="CHEBI:58349"/>
    </ligand>
</feature>
<feature type="binding site" evidence="8">
    <location>
        <begin position="18"/>
        <end position="20"/>
    </location>
    <ligand>
        <name>shikimate</name>
        <dbReference type="ChEBI" id="CHEBI:36208"/>
    </ligand>
</feature>
<dbReference type="GO" id="GO:0005829">
    <property type="term" value="C:cytosol"/>
    <property type="evidence" value="ECO:0007669"/>
    <property type="project" value="TreeGrafter"/>
</dbReference>
<feature type="binding site" evidence="8">
    <location>
        <position position="65"/>
    </location>
    <ligand>
        <name>shikimate</name>
        <dbReference type="ChEBI" id="CHEBI:36208"/>
    </ligand>
</feature>
<dbReference type="EMBL" id="FOGD01000011">
    <property type="protein sequence ID" value="SER61084.1"/>
    <property type="molecule type" value="Genomic_DNA"/>
</dbReference>
<dbReference type="GO" id="GO:0009423">
    <property type="term" value="P:chorismate biosynthetic process"/>
    <property type="evidence" value="ECO:0007669"/>
    <property type="project" value="UniProtKB-UniRule"/>
</dbReference>
<dbReference type="GO" id="GO:0004764">
    <property type="term" value="F:shikimate 3-dehydrogenase (NADP+) activity"/>
    <property type="evidence" value="ECO:0007669"/>
    <property type="project" value="UniProtKB-UniRule"/>
</dbReference>
<dbReference type="GO" id="GO:0008652">
    <property type="term" value="P:amino acid biosynthetic process"/>
    <property type="evidence" value="ECO:0007669"/>
    <property type="project" value="UniProtKB-KW"/>
</dbReference>
<dbReference type="InterPro" id="IPR013708">
    <property type="entry name" value="Shikimate_DH-bd_N"/>
</dbReference>
<feature type="domain" description="Quinate/shikimate 5-dehydrogenase/glutamyl-tRNA reductase" evidence="9">
    <location>
        <begin position="120"/>
        <end position="200"/>
    </location>
</feature>
<evidence type="ECO:0000313" key="13">
    <source>
        <dbReference type="Proteomes" id="UP000199766"/>
    </source>
</evidence>
<sequence length="292" mass="29881">MSGCTDLYAVMGHPVEHSRSPWIHARFAQLTGEALRYERRLVPLDGFTQAVHDFAATGGRGCNVTVPFKLEAAALASHCSERVLLAGAANTLSFSAGAIVADNTDGLGLVADLTHNAGVVLAGRDVLLIGAGGAAAGALGPLLACGPRRVVVANRTLGRAQVLVAAHAALASSHHVQLLATTPQGLEADFDVVINASASSLAGDAVPVAATVLRPGALAYDMMYGAAAQGFLDWASAHGAQARDGLGMLVEQAAEAFAIWRGVRPPSAQVLAELRALLEPPPSVPNHAHSGH</sequence>
<dbReference type="InterPro" id="IPR006151">
    <property type="entry name" value="Shikm_DH/Glu-tRNA_Rdtase"/>
</dbReference>
<evidence type="ECO:0000256" key="3">
    <source>
        <dbReference type="ARBA" id="ARBA00022605"/>
    </source>
</evidence>
<feature type="binding site" evidence="8">
    <location>
        <position position="245"/>
    </location>
    <ligand>
        <name>NADP(+)</name>
        <dbReference type="ChEBI" id="CHEBI:58349"/>
    </ligand>
</feature>
<feature type="binding site" evidence="8">
    <location>
        <position position="81"/>
    </location>
    <ligand>
        <name>NADP(+)</name>
        <dbReference type="ChEBI" id="CHEBI:58349"/>
    </ligand>
</feature>
<dbReference type="Gene3D" id="3.40.50.720">
    <property type="entry name" value="NAD(P)-binding Rossmann-like Domain"/>
    <property type="match status" value="1"/>
</dbReference>
<dbReference type="GO" id="GO:0009073">
    <property type="term" value="P:aromatic amino acid family biosynthetic process"/>
    <property type="evidence" value="ECO:0007669"/>
    <property type="project" value="UniProtKB-KW"/>
</dbReference>
<keyword evidence="5 8" id="KW-0560">Oxidoreductase</keyword>
<feature type="domain" description="Shikimate dehydrogenase substrate binding N-terminal" evidence="10">
    <location>
        <begin position="10"/>
        <end position="92"/>
    </location>
</feature>
<evidence type="ECO:0000259" key="9">
    <source>
        <dbReference type="Pfam" id="PF01488"/>
    </source>
</evidence>